<feature type="transmembrane region" description="Helical" evidence="12">
    <location>
        <begin position="280"/>
        <end position="299"/>
    </location>
</feature>
<evidence type="ECO:0000259" key="14">
    <source>
        <dbReference type="Pfam" id="PF00060"/>
    </source>
</evidence>
<feature type="signal peptide" evidence="13">
    <location>
        <begin position="1"/>
        <end position="15"/>
    </location>
</feature>
<evidence type="ECO:0000256" key="5">
    <source>
        <dbReference type="ARBA" id="ARBA00023065"/>
    </source>
</evidence>
<keyword evidence="9" id="KW-1071">Ligand-gated ion channel</keyword>
<keyword evidence="2" id="KW-0813">Transport</keyword>
<keyword evidence="6 12" id="KW-0472">Membrane</keyword>
<feature type="transmembrane region" description="Helical" evidence="12">
    <location>
        <begin position="564"/>
        <end position="587"/>
    </location>
</feature>
<organism evidence="15 16">
    <name type="scientific">Symbiodinium pilosum</name>
    <name type="common">Dinoflagellate</name>
    <dbReference type="NCBI Taxonomy" id="2952"/>
    <lineage>
        <taxon>Eukaryota</taxon>
        <taxon>Sar</taxon>
        <taxon>Alveolata</taxon>
        <taxon>Dinophyceae</taxon>
        <taxon>Suessiales</taxon>
        <taxon>Symbiodiniaceae</taxon>
        <taxon>Symbiodinium</taxon>
    </lineage>
</organism>
<dbReference type="GO" id="GO:0016020">
    <property type="term" value="C:membrane"/>
    <property type="evidence" value="ECO:0007669"/>
    <property type="project" value="UniProtKB-SubCell"/>
</dbReference>
<evidence type="ECO:0000256" key="12">
    <source>
        <dbReference type="SAM" id="Phobius"/>
    </source>
</evidence>
<evidence type="ECO:0000256" key="8">
    <source>
        <dbReference type="ARBA" id="ARBA00023180"/>
    </source>
</evidence>
<sequence>MKRISLLSWWKWAAAESFGEPECPCIGNSSGLIEQLQPQLITAGYPSNYGLLGCDAYDVNLSTSGCRWNEKPQCQNPWCFVDMTRCPINKARCEAAGGIPGSTVSPDCRTRPYAVRSFQNLSVYYSYETCGSVNMYDRNRHSVNVGGNVIRVVIDPVAPWVVRRTGFTRAQEYGGPSYDFFLKTLELFEPKPVLSILDGWATTQSKQKFQSDYTACVHDVALGTFDMCIADIWLTPERHLLARFVPPLRQDYFYLVVPRKIEGVAFWTRLKGPFLPFTPAAWAGIVAFLCLMSLLLGLVRVCEDEHDELGSSNSCKVRCSWRMGELGRMVFHVFHDFLLGQSSILVEKGPVRKLFSTAMAFFILIVLASYTASLASILVIQRQNVGTINSINEAIAQDVPICVPSVLLSTFSYVFPRASFVESPESRNGPRLLYSGACSALILSQATLDNMYAGQIREHDCEAVASGSITEEVGRCERDHLGNLRNDCNLIRVGDLLWSAPISFPVSERMAHSMSWAFTYAMTSGLMEETKKLNADVFPVSKCQGDAERSDEDGLTLDDLSGTIFIALLIAGCGLICLAGTAVCRALGRFLWGTEEMARTTATASGSDTDSGRGPKRPSGLKEGSRLACLEEQPLDDQIVPLPREVEADSDGVCGCFRAEIR</sequence>
<keyword evidence="16" id="KW-1185">Reference proteome</keyword>
<keyword evidence="7" id="KW-0675">Receptor</keyword>
<dbReference type="SUPFAM" id="SSF53850">
    <property type="entry name" value="Periplasmic binding protein-like II"/>
    <property type="match status" value="1"/>
</dbReference>
<evidence type="ECO:0000256" key="4">
    <source>
        <dbReference type="ARBA" id="ARBA00022989"/>
    </source>
</evidence>
<keyword evidence="5" id="KW-0406">Ion transport</keyword>
<dbReference type="Pfam" id="PF00060">
    <property type="entry name" value="Lig_chan"/>
    <property type="match status" value="1"/>
</dbReference>
<keyword evidence="13" id="KW-0732">Signal</keyword>
<evidence type="ECO:0000256" key="11">
    <source>
        <dbReference type="SAM" id="MobiDB-lite"/>
    </source>
</evidence>
<protein>
    <submittedName>
        <fullName evidence="15">GLR3.7 protein</fullName>
    </submittedName>
</protein>
<evidence type="ECO:0000256" key="10">
    <source>
        <dbReference type="ARBA" id="ARBA00023303"/>
    </source>
</evidence>
<keyword evidence="3 12" id="KW-0812">Transmembrane</keyword>
<comment type="subcellular location">
    <subcellularLocation>
        <location evidence="1">Membrane</location>
        <topology evidence="1">Multi-pass membrane protein</topology>
    </subcellularLocation>
</comment>
<keyword evidence="4 12" id="KW-1133">Transmembrane helix</keyword>
<dbReference type="Proteomes" id="UP000649617">
    <property type="component" value="Unassembled WGS sequence"/>
</dbReference>
<keyword evidence="8" id="KW-0325">Glycoprotein</keyword>
<evidence type="ECO:0000256" key="3">
    <source>
        <dbReference type="ARBA" id="ARBA00022692"/>
    </source>
</evidence>
<dbReference type="OrthoDB" id="5984008at2759"/>
<evidence type="ECO:0000256" key="6">
    <source>
        <dbReference type="ARBA" id="ARBA00023136"/>
    </source>
</evidence>
<feature type="domain" description="Ionotropic glutamate receptor C-terminal" evidence="14">
    <location>
        <begin position="280"/>
        <end position="570"/>
    </location>
</feature>
<dbReference type="InterPro" id="IPR015683">
    <property type="entry name" value="Ionotropic_Glu_rcpt"/>
</dbReference>
<dbReference type="EMBL" id="CAJNIZ010012836">
    <property type="protein sequence ID" value="CAE7338857.1"/>
    <property type="molecule type" value="Genomic_DNA"/>
</dbReference>
<feature type="transmembrane region" description="Helical" evidence="12">
    <location>
        <begin position="358"/>
        <end position="380"/>
    </location>
</feature>
<feature type="chain" id="PRO_5032480624" evidence="13">
    <location>
        <begin position="16"/>
        <end position="662"/>
    </location>
</feature>
<dbReference type="InterPro" id="IPR001320">
    <property type="entry name" value="Iontro_rcpt_C"/>
</dbReference>
<comment type="caution">
    <text evidence="15">The sequence shown here is derived from an EMBL/GenBank/DDBJ whole genome shotgun (WGS) entry which is preliminary data.</text>
</comment>
<name>A0A812PLQ7_SYMPI</name>
<evidence type="ECO:0000256" key="9">
    <source>
        <dbReference type="ARBA" id="ARBA00023286"/>
    </source>
</evidence>
<dbReference type="PANTHER" id="PTHR18966">
    <property type="entry name" value="IONOTROPIC GLUTAMATE RECEPTOR"/>
    <property type="match status" value="1"/>
</dbReference>
<evidence type="ECO:0000256" key="2">
    <source>
        <dbReference type="ARBA" id="ARBA00022448"/>
    </source>
</evidence>
<dbReference type="GO" id="GO:0015276">
    <property type="term" value="F:ligand-gated monoatomic ion channel activity"/>
    <property type="evidence" value="ECO:0007669"/>
    <property type="project" value="InterPro"/>
</dbReference>
<feature type="region of interest" description="Disordered" evidence="11">
    <location>
        <begin position="601"/>
        <end position="623"/>
    </location>
</feature>
<evidence type="ECO:0000313" key="16">
    <source>
        <dbReference type="Proteomes" id="UP000649617"/>
    </source>
</evidence>
<dbReference type="Gene3D" id="1.10.287.70">
    <property type="match status" value="1"/>
</dbReference>
<reference evidence="15" key="1">
    <citation type="submission" date="2021-02" db="EMBL/GenBank/DDBJ databases">
        <authorList>
            <person name="Dougan E. K."/>
            <person name="Rhodes N."/>
            <person name="Thang M."/>
            <person name="Chan C."/>
        </authorList>
    </citation>
    <scope>NUCLEOTIDE SEQUENCE</scope>
</reference>
<dbReference type="AlphaFoldDB" id="A0A812PLQ7"/>
<evidence type="ECO:0000256" key="13">
    <source>
        <dbReference type="SAM" id="SignalP"/>
    </source>
</evidence>
<proteinExistence type="predicted"/>
<evidence type="ECO:0000256" key="7">
    <source>
        <dbReference type="ARBA" id="ARBA00023170"/>
    </source>
</evidence>
<gene>
    <name evidence="15" type="primary">GLR3.7</name>
    <name evidence="15" type="ORF">SPIL2461_LOCUS7955</name>
</gene>
<evidence type="ECO:0000256" key="1">
    <source>
        <dbReference type="ARBA" id="ARBA00004141"/>
    </source>
</evidence>
<keyword evidence="10" id="KW-0407">Ion channel</keyword>
<evidence type="ECO:0000313" key="15">
    <source>
        <dbReference type="EMBL" id="CAE7338857.1"/>
    </source>
</evidence>
<accession>A0A812PLQ7</accession>